<feature type="domain" description="Methyltransferase" evidence="2">
    <location>
        <begin position="69"/>
        <end position="167"/>
    </location>
</feature>
<sequence>MTSQVTGSSEPAGMRNYTGTRKNEEESETVNLSAGRYSKSNTLQRRFNILVLDVYQERFISKPRATHQVLDVGCGTGDFTRDVILPRCLPCRRIVGVDSSGEMIEHARRYSASEKLNFRLLDICDDVTDFLEEFGRFDRVYSFFCLHWALDLGSAVKNVARLMTQNGECLLVFYASHEAVPVWRALANMERWKKYSDVLLKFVPKSQDMGKKEQIHFLSRHLEKAGLVPTVLEAVRSVTYAGSTEKETLDTQMCVLPIAQLVPHEQKAQLLADVTEEVRRVHDPHADKERYRMYIVMASKYRC</sequence>
<dbReference type="OMA" id="SEAACPF"/>
<dbReference type="PANTHER" id="PTHR43464">
    <property type="entry name" value="METHYLTRANSFERASE"/>
    <property type="match status" value="1"/>
</dbReference>
<gene>
    <name evidence="3" type="ORF">HPB52_000851</name>
</gene>
<accession>A0A9D4SPN8</accession>
<organism evidence="3 4">
    <name type="scientific">Rhipicephalus sanguineus</name>
    <name type="common">Brown dog tick</name>
    <name type="synonym">Ixodes sanguineus</name>
    <dbReference type="NCBI Taxonomy" id="34632"/>
    <lineage>
        <taxon>Eukaryota</taxon>
        <taxon>Metazoa</taxon>
        <taxon>Ecdysozoa</taxon>
        <taxon>Arthropoda</taxon>
        <taxon>Chelicerata</taxon>
        <taxon>Arachnida</taxon>
        <taxon>Acari</taxon>
        <taxon>Parasitiformes</taxon>
        <taxon>Ixodida</taxon>
        <taxon>Ixodoidea</taxon>
        <taxon>Ixodidae</taxon>
        <taxon>Rhipicephalinae</taxon>
        <taxon>Rhipicephalus</taxon>
        <taxon>Rhipicephalus</taxon>
    </lineage>
</organism>
<reference evidence="3" key="2">
    <citation type="submission" date="2021-09" db="EMBL/GenBank/DDBJ databases">
        <authorList>
            <person name="Jia N."/>
            <person name="Wang J."/>
            <person name="Shi W."/>
            <person name="Du L."/>
            <person name="Sun Y."/>
            <person name="Zhan W."/>
            <person name="Jiang J."/>
            <person name="Wang Q."/>
            <person name="Zhang B."/>
            <person name="Ji P."/>
            <person name="Sakyi L.B."/>
            <person name="Cui X."/>
            <person name="Yuan T."/>
            <person name="Jiang B."/>
            <person name="Yang W."/>
            <person name="Lam T.T.-Y."/>
            <person name="Chang Q."/>
            <person name="Ding S."/>
            <person name="Wang X."/>
            <person name="Zhu J."/>
            <person name="Ruan X."/>
            <person name="Zhao L."/>
            <person name="Wei J."/>
            <person name="Que T."/>
            <person name="Du C."/>
            <person name="Cheng J."/>
            <person name="Dai P."/>
            <person name="Han X."/>
            <person name="Huang E."/>
            <person name="Gao Y."/>
            <person name="Liu J."/>
            <person name="Shao H."/>
            <person name="Ye R."/>
            <person name="Li L."/>
            <person name="Wei W."/>
            <person name="Wang X."/>
            <person name="Wang C."/>
            <person name="Huo Q."/>
            <person name="Li W."/>
            <person name="Guo W."/>
            <person name="Chen H."/>
            <person name="Chen S."/>
            <person name="Zhou L."/>
            <person name="Zhou L."/>
            <person name="Ni X."/>
            <person name="Tian J."/>
            <person name="Zhou Y."/>
            <person name="Sheng Y."/>
            <person name="Liu T."/>
            <person name="Pan Y."/>
            <person name="Xia L."/>
            <person name="Li J."/>
            <person name="Zhao F."/>
            <person name="Cao W."/>
        </authorList>
    </citation>
    <scope>NUCLEOTIDE SEQUENCE</scope>
    <source>
        <strain evidence="3">Rsan-2018</strain>
        <tissue evidence="3">Larvae</tissue>
    </source>
</reference>
<dbReference type="PANTHER" id="PTHR43464:SF23">
    <property type="entry name" value="JUVENILE HORMONE ACID O-METHYLTRANSFERASE"/>
    <property type="match status" value="1"/>
</dbReference>
<feature type="region of interest" description="Disordered" evidence="1">
    <location>
        <begin position="1"/>
        <end position="33"/>
    </location>
</feature>
<evidence type="ECO:0000256" key="1">
    <source>
        <dbReference type="SAM" id="MobiDB-lite"/>
    </source>
</evidence>
<proteinExistence type="predicted"/>
<dbReference type="SUPFAM" id="SSF53335">
    <property type="entry name" value="S-adenosyl-L-methionine-dependent methyltransferases"/>
    <property type="match status" value="1"/>
</dbReference>
<dbReference type="VEuPathDB" id="VectorBase:RSAN_047140"/>
<reference evidence="3" key="1">
    <citation type="journal article" date="2020" name="Cell">
        <title>Large-Scale Comparative Analyses of Tick Genomes Elucidate Their Genetic Diversity and Vector Capacities.</title>
        <authorList>
            <consortium name="Tick Genome and Microbiome Consortium (TIGMIC)"/>
            <person name="Jia N."/>
            <person name="Wang J."/>
            <person name="Shi W."/>
            <person name="Du L."/>
            <person name="Sun Y."/>
            <person name="Zhan W."/>
            <person name="Jiang J.F."/>
            <person name="Wang Q."/>
            <person name="Zhang B."/>
            <person name="Ji P."/>
            <person name="Bell-Sakyi L."/>
            <person name="Cui X.M."/>
            <person name="Yuan T.T."/>
            <person name="Jiang B.G."/>
            <person name="Yang W.F."/>
            <person name="Lam T.T."/>
            <person name="Chang Q.C."/>
            <person name="Ding S.J."/>
            <person name="Wang X.J."/>
            <person name="Zhu J.G."/>
            <person name="Ruan X.D."/>
            <person name="Zhao L."/>
            <person name="Wei J.T."/>
            <person name="Ye R.Z."/>
            <person name="Que T.C."/>
            <person name="Du C.H."/>
            <person name="Zhou Y.H."/>
            <person name="Cheng J.X."/>
            <person name="Dai P.F."/>
            <person name="Guo W.B."/>
            <person name="Han X.H."/>
            <person name="Huang E.J."/>
            <person name="Li L.F."/>
            <person name="Wei W."/>
            <person name="Gao Y.C."/>
            <person name="Liu J.Z."/>
            <person name="Shao H.Z."/>
            <person name="Wang X."/>
            <person name="Wang C.C."/>
            <person name="Yang T.C."/>
            <person name="Huo Q.B."/>
            <person name="Li W."/>
            <person name="Chen H.Y."/>
            <person name="Chen S.E."/>
            <person name="Zhou L.G."/>
            <person name="Ni X.B."/>
            <person name="Tian J.H."/>
            <person name="Sheng Y."/>
            <person name="Liu T."/>
            <person name="Pan Y.S."/>
            <person name="Xia L.Y."/>
            <person name="Li J."/>
            <person name="Zhao F."/>
            <person name="Cao W.C."/>
        </authorList>
    </citation>
    <scope>NUCLEOTIDE SEQUENCE</scope>
    <source>
        <strain evidence="3">Rsan-2018</strain>
    </source>
</reference>
<dbReference type="Gene3D" id="3.40.50.150">
    <property type="entry name" value="Vaccinia Virus protein VP39"/>
    <property type="match status" value="1"/>
</dbReference>
<evidence type="ECO:0000313" key="4">
    <source>
        <dbReference type="Proteomes" id="UP000821837"/>
    </source>
</evidence>
<dbReference type="Pfam" id="PF13649">
    <property type="entry name" value="Methyltransf_25"/>
    <property type="match status" value="1"/>
</dbReference>
<dbReference type="OrthoDB" id="6513357at2759"/>
<dbReference type="InterPro" id="IPR029063">
    <property type="entry name" value="SAM-dependent_MTases_sf"/>
</dbReference>
<dbReference type="EMBL" id="JABSTV010001254">
    <property type="protein sequence ID" value="KAH7938841.1"/>
    <property type="molecule type" value="Genomic_DNA"/>
</dbReference>
<dbReference type="GO" id="GO:0010420">
    <property type="term" value="F:polyprenyldihydroxybenzoate methyltransferase activity"/>
    <property type="evidence" value="ECO:0007669"/>
    <property type="project" value="TreeGrafter"/>
</dbReference>
<evidence type="ECO:0000313" key="3">
    <source>
        <dbReference type="EMBL" id="KAH7938841.1"/>
    </source>
</evidence>
<name>A0A9D4SPN8_RHISA</name>
<dbReference type="InterPro" id="IPR041698">
    <property type="entry name" value="Methyltransf_25"/>
</dbReference>
<evidence type="ECO:0000259" key="2">
    <source>
        <dbReference type="Pfam" id="PF13649"/>
    </source>
</evidence>
<comment type="caution">
    <text evidence="3">The sequence shown here is derived from an EMBL/GenBank/DDBJ whole genome shotgun (WGS) entry which is preliminary data.</text>
</comment>
<keyword evidence="4" id="KW-1185">Reference proteome</keyword>
<dbReference type="AlphaFoldDB" id="A0A9D4SPN8"/>
<dbReference type="CDD" id="cd02440">
    <property type="entry name" value="AdoMet_MTases"/>
    <property type="match status" value="1"/>
</dbReference>
<dbReference type="Proteomes" id="UP000821837">
    <property type="component" value="Chromosome 8"/>
</dbReference>
<protein>
    <recommendedName>
        <fullName evidence="2">Methyltransferase domain-containing protein</fullName>
    </recommendedName>
</protein>